<proteinExistence type="predicted"/>
<evidence type="ECO:0000313" key="1">
    <source>
        <dbReference type="EMBL" id="KAI0516378.1"/>
    </source>
</evidence>
<dbReference type="Proteomes" id="UP000829196">
    <property type="component" value="Unassembled WGS sequence"/>
</dbReference>
<organism evidence="1 2">
    <name type="scientific">Dendrobium nobile</name>
    <name type="common">Orchid</name>
    <dbReference type="NCBI Taxonomy" id="94219"/>
    <lineage>
        <taxon>Eukaryota</taxon>
        <taxon>Viridiplantae</taxon>
        <taxon>Streptophyta</taxon>
        <taxon>Embryophyta</taxon>
        <taxon>Tracheophyta</taxon>
        <taxon>Spermatophyta</taxon>
        <taxon>Magnoliopsida</taxon>
        <taxon>Liliopsida</taxon>
        <taxon>Asparagales</taxon>
        <taxon>Orchidaceae</taxon>
        <taxon>Epidendroideae</taxon>
        <taxon>Malaxideae</taxon>
        <taxon>Dendrobiinae</taxon>
        <taxon>Dendrobium</taxon>
    </lineage>
</organism>
<evidence type="ECO:0000313" key="2">
    <source>
        <dbReference type="Proteomes" id="UP000829196"/>
    </source>
</evidence>
<dbReference type="AlphaFoldDB" id="A0A8T3BPP5"/>
<keyword evidence="2" id="KW-1185">Reference proteome</keyword>
<protein>
    <submittedName>
        <fullName evidence="1">Uncharacterized protein</fullName>
    </submittedName>
</protein>
<accession>A0A8T3BPP5</accession>
<gene>
    <name evidence="1" type="ORF">KFK09_009051</name>
</gene>
<sequence>MPAVVCQISSLAANLSLRDVLVGWMRVLCRIQENIFLIKSGANRAYIIHYSLDLLKTPFERMPYSRCRYQMNSVLDDGRRYCRAERGRQVLIDENPFLTFLIGFFAAVLKDLVSSRRGWRRGEKGSKAISGDFEVKRLESAAKQKLEEQSRRHYFTDWEGNKKGVAAFLLGDQGRIPTVYGGKLIKELIDRSINRREFFCFQFRILSSLRIVFDRSDLLARSSAD</sequence>
<comment type="caution">
    <text evidence="1">The sequence shown here is derived from an EMBL/GenBank/DDBJ whole genome shotgun (WGS) entry which is preliminary data.</text>
</comment>
<reference evidence="1" key="1">
    <citation type="journal article" date="2022" name="Front. Genet.">
        <title>Chromosome-Scale Assembly of the Dendrobium nobile Genome Provides Insights Into the Molecular Mechanism of the Biosynthesis of the Medicinal Active Ingredient of Dendrobium.</title>
        <authorList>
            <person name="Xu Q."/>
            <person name="Niu S.-C."/>
            <person name="Li K.-L."/>
            <person name="Zheng P.-J."/>
            <person name="Zhang X.-J."/>
            <person name="Jia Y."/>
            <person name="Liu Y."/>
            <person name="Niu Y.-X."/>
            <person name="Yu L.-H."/>
            <person name="Chen D.-F."/>
            <person name="Zhang G.-Q."/>
        </authorList>
    </citation>
    <scope>NUCLEOTIDE SEQUENCE</scope>
    <source>
        <tissue evidence="1">Leaf</tissue>
    </source>
</reference>
<name>A0A8T3BPP5_DENNO</name>
<dbReference type="EMBL" id="JAGYWB010000007">
    <property type="protein sequence ID" value="KAI0516378.1"/>
    <property type="molecule type" value="Genomic_DNA"/>
</dbReference>